<feature type="compositionally biased region" description="Basic and acidic residues" evidence="1">
    <location>
        <begin position="1"/>
        <end position="12"/>
    </location>
</feature>
<evidence type="ECO:0000313" key="2">
    <source>
        <dbReference type="Ensembl" id="ENSBTAP00000088964.1"/>
    </source>
</evidence>
<dbReference type="GeneTree" id="ENSGT00390000011347"/>
<protein>
    <submittedName>
        <fullName evidence="2">DSN1 component of MIS12 kinetochore complex</fullName>
    </submittedName>
</protein>
<feature type="region of interest" description="Disordered" evidence="1">
    <location>
        <begin position="1"/>
        <end position="110"/>
    </location>
</feature>
<evidence type="ECO:0000256" key="1">
    <source>
        <dbReference type="SAM" id="MobiDB-lite"/>
    </source>
</evidence>
<dbReference type="Ensembl" id="ENSBTAT00000119252.1">
    <property type="protein sequence ID" value="ENSBTAP00000088964.1"/>
    <property type="gene ID" value="ENSBTAG00000013915.6"/>
</dbReference>
<feature type="compositionally biased region" description="Basic and acidic residues" evidence="1">
    <location>
        <begin position="43"/>
        <end position="54"/>
    </location>
</feature>
<proteinExistence type="predicted"/>
<dbReference type="Pfam" id="PF08202">
    <property type="entry name" value="MIS13"/>
    <property type="match status" value="1"/>
</dbReference>
<feature type="compositionally biased region" description="Basic and acidic residues" evidence="1">
    <location>
        <begin position="63"/>
        <end position="77"/>
    </location>
</feature>
<reference evidence="2" key="2">
    <citation type="submission" date="2025-08" db="UniProtKB">
        <authorList>
            <consortium name="Ensembl"/>
        </authorList>
    </citation>
    <scope>IDENTIFICATION</scope>
    <source>
        <strain evidence="2">Hereford</strain>
    </source>
</reference>
<organism evidence="2 3">
    <name type="scientific">Bos taurus</name>
    <name type="common">Bovine</name>
    <dbReference type="NCBI Taxonomy" id="9913"/>
    <lineage>
        <taxon>Eukaryota</taxon>
        <taxon>Metazoa</taxon>
        <taxon>Chordata</taxon>
        <taxon>Craniata</taxon>
        <taxon>Vertebrata</taxon>
        <taxon>Euteleostomi</taxon>
        <taxon>Mammalia</taxon>
        <taxon>Eutheria</taxon>
        <taxon>Laurasiatheria</taxon>
        <taxon>Artiodactyla</taxon>
        <taxon>Ruminantia</taxon>
        <taxon>Pecora</taxon>
        <taxon>Bovidae</taxon>
        <taxon>Bovinae</taxon>
        <taxon>Bos</taxon>
    </lineage>
</organism>
<dbReference type="GO" id="GO:0007059">
    <property type="term" value="P:chromosome segregation"/>
    <property type="evidence" value="ECO:0007669"/>
    <property type="project" value="InterPro"/>
</dbReference>
<name>A0AAA9SY11_BOVIN</name>
<dbReference type="PANTHER" id="PTHR14778:SF2">
    <property type="entry name" value="KINETOCHORE-ASSOCIATED PROTEIN DSN1 HOMOLOG"/>
    <property type="match status" value="1"/>
</dbReference>
<reference evidence="2" key="3">
    <citation type="submission" date="2025-09" db="UniProtKB">
        <authorList>
            <consortium name="Ensembl"/>
        </authorList>
    </citation>
    <scope>IDENTIFICATION</scope>
    <source>
        <strain evidence="2">Hereford</strain>
    </source>
</reference>
<dbReference type="InterPro" id="IPR013218">
    <property type="entry name" value="Dsn1/Mis13"/>
</dbReference>
<gene>
    <name evidence="2" type="primary">DSN1</name>
</gene>
<evidence type="ECO:0000313" key="3">
    <source>
        <dbReference type="Proteomes" id="UP000009136"/>
    </source>
</evidence>
<dbReference type="GO" id="GO:0051301">
    <property type="term" value="P:cell division"/>
    <property type="evidence" value="ECO:0007669"/>
    <property type="project" value="InterPro"/>
</dbReference>
<dbReference type="Proteomes" id="UP000009136">
    <property type="component" value="Chromosome 13"/>
</dbReference>
<keyword evidence="3" id="KW-1185">Reference proteome</keyword>
<sequence length="328" mass="37113">MTSRPEIVKVLEEEPVASKTHDRQLESDPNPVEVCNKSSASLKRTERVSKERIHLGRSPPKGESGDLSHQEGLESRSFHLSPEQSPCHQARRQSWRRASMKETNRRKSLPPFHQGITELCRSISVDLTESKRLSSLLLSSFQFSVQKLEPFLRGTEGFSLESFRAKASSLSEELKHFADKLESNGTLQKCFEDSEGRVSDLALETSVAEMKEYITKGSAETKNTEVEVEPRMYVGSSQSEVLNTKPDYQKILQNQTKLFDCMELVMDELQGSVKQLHAFMDESTQCLQEVSVQLGKRSTQQLDPSPARKLLKLQLQKQPSTYCSKSCQ</sequence>
<accession>A0AAA9SY11</accession>
<reference evidence="2" key="1">
    <citation type="submission" date="2018-03" db="EMBL/GenBank/DDBJ databases">
        <title>ARS-UCD1.2.</title>
        <authorList>
            <person name="Rosen B.D."/>
            <person name="Bickhart D.M."/>
            <person name="Koren S."/>
            <person name="Schnabel R.D."/>
            <person name="Hall R."/>
            <person name="Zimin A."/>
            <person name="Dreischer C."/>
            <person name="Schultheiss S."/>
            <person name="Schroeder S.G."/>
            <person name="Elsik C.G."/>
            <person name="Couldrey C."/>
            <person name="Liu G.E."/>
            <person name="Van Tassell C.P."/>
            <person name="Phillippy A.M."/>
            <person name="Smith T.P.L."/>
            <person name="Medrano J.F."/>
        </authorList>
    </citation>
    <scope>NUCLEOTIDE SEQUENCE [LARGE SCALE GENOMIC DNA]</scope>
    <source>
        <strain evidence="2">Hereford</strain>
    </source>
</reference>
<dbReference type="AlphaFoldDB" id="A0AAA9SY11"/>
<dbReference type="PANTHER" id="PTHR14778">
    <property type="entry name" value="KINETOCHORE-ASSOCIATED PROTEIN DSN1 HOMOLOG"/>
    <property type="match status" value="1"/>
</dbReference>
<dbReference type="GO" id="GO:0000444">
    <property type="term" value="C:MIS12/MIND type complex"/>
    <property type="evidence" value="ECO:0007669"/>
    <property type="project" value="InterPro"/>
</dbReference>